<feature type="transmembrane region" description="Helical" evidence="1">
    <location>
        <begin position="53"/>
        <end position="72"/>
    </location>
</feature>
<dbReference type="InterPro" id="IPR017259">
    <property type="entry name" value="UCP037672"/>
</dbReference>
<comment type="caution">
    <text evidence="2">The sequence shown here is derived from an EMBL/GenBank/DDBJ whole genome shotgun (WGS) entry which is preliminary data.</text>
</comment>
<feature type="transmembrane region" description="Helical" evidence="1">
    <location>
        <begin position="6"/>
        <end position="26"/>
    </location>
</feature>
<keyword evidence="1" id="KW-0812">Transmembrane</keyword>
<protein>
    <submittedName>
        <fullName evidence="2">DUF3784 domain-containing protein</fullName>
    </submittedName>
</protein>
<sequence>MIDKIIGVIMTGGVGVIFAVMGWLLWKKEKLSLMHNYHVDKVSAENRPAFCKLSGIGLIVIGVGLLITAVILGITDSAYSFLFFAACYVAGLAMLITAGTKYNR</sequence>
<keyword evidence="1" id="KW-1133">Transmembrane helix</keyword>
<dbReference type="Pfam" id="PF12650">
    <property type="entry name" value="DUF3784"/>
    <property type="match status" value="1"/>
</dbReference>
<keyword evidence="1" id="KW-0472">Membrane</keyword>
<gene>
    <name evidence="2" type="ORF">MOZ60_09840</name>
</gene>
<reference evidence="2 3" key="1">
    <citation type="submission" date="2022-03" db="EMBL/GenBank/DDBJ databases">
        <title>Novel taxa within the pig intestine.</title>
        <authorList>
            <person name="Wylensek D."/>
            <person name="Bishof K."/>
            <person name="Afrizal A."/>
            <person name="Clavel T."/>
        </authorList>
    </citation>
    <scope>NUCLEOTIDE SEQUENCE [LARGE SCALE GENOMIC DNA]</scope>
    <source>
        <strain evidence="2 3">CLA-KB-P133</strain>
    </source>
</reference>
<keyword evidence="3" id="KW-1185">Reference proteome</keyword>
<feature type="transmembrane region" description="Helical" evidence="1">
    <location>
        <begin position="78"/>
        <end position="98"/>
    </location>
</feature>
<dbReference type="AlphaFoldDB" id="A0AB35U5V3"/>
<name>A0AB35U5V3_9FIRM</name>
<dbReference type="RefSeq" id="WP_370596536.1">
    <property type="nucleotide sequence ID" value="NZ_JALBUR010000035.1"/>
</dbReference>
<evidence type="ECO:0000313" key="2">
    <source>
        <dbReference type="EMBL" id="MDX8420384.1"/>
    </source>
</evidence>
<evidence type="ECO:0000256" key="1">
    <source>
        <dbReference type="SAM" id="Phobius"/>
    </source>
</evidence>
<accession>A0AB35U5V3</accession>
<organism evidence="2 3">
    <name type="scientific">Grylomicrobium aquisgranensis</name>
    <dbReference type="NCBI Taxonomy" id="2926318"/>
    <lineage>
        <taxon>Bacteria</taxon>
        <taxon>Bacillati</taxon>
        <taxon>Bacillota</taxon>
        <taxon>Erysipelotrichia</taxon>
        <taxon>Erysipelotrichales</taxon>
        <taxon>Erysipelotrichaceae</taxon>
        <taxon>Grylomicrobium</taxon>
    </lineage>
</organism>
<evidence type="ECO:0000313" key="3">
    <source>
        <dbReference type="Proteomes" id="UP001286174"/>
    </source>
</evidence>
<proteinExistence type="predicted"/>
<dbReference type="Proteomes" id="UP001286174">
    <property type="component" value="Unassembled WGS sequence"/>
</dbReference>
<dbReference type="EMBL" id="JALBUR010000035">
    <property type="protein sequence ID" value="MDX8420384.1"/>
    <property type="molecule type" value="Genomic_DNA"/>
</dbReference>